<proteinExistence type="predicted"/>
<dbReference type="PROSITE" id="PS50893">
    <property type="entry name" value="ABC_TRANSPORTER_2"/>
    <property type="match status" value="1"/>
</dbReference>
<keyword evidence="3 5" id="KW-0067">ATP-binding</keyword>
<dbReference type="InterPro" id="IPR027417">
    <property type="entry name" value="P-loop_NTPase"/>
</dbReference>
<dbReference type="CDD" id="cd03219">
    <property type="entry name" value="ABC_Mj1267_LivG_branched"/>
    <property type="match status" value="1"/>
</dbReference>
<name>A0ABN2PBD9_9MICO</name>
<feature type="domain" description="ABC transporter" evidence="4">
    <location>
        <begin position="8"/>
        <end position="256"/>
    </location>
</feature>
<evidence type="ECO:0000313" key="5">
    <source>
        <dbReference type="EMBL" id="GAA1917472.1"/>
    </source>
</evidence>
<dbReference type="Gene3D" id="3.40.50.300">
    <property type="entry name" value="P-loop containing nucleotide triphosphate hydrolases"/>
    <property type="match status" value="1"/>
</dbReference>
<keyword evidence="1" id="KW-0813">Transport</keyword>
<dbReference type="InterPro" id="IPR032823">
    <property type="entry name" value="BCA_ABC_TP_C"/>
</dbReference>
<accession>A0ABN2PBD9</accession>
<evidence type="ECO:0000313" key="6">
    <source>
        <dbReference type="Proteomes" id="UP001501343"/>
    </source>
</evidence>
<keyword evidence="6" id="KW-1185">Reference proteome</keyword>
<evidence type="ECO:0000256" key="1">
    <source>
        <dbReference type="ARBA" id="ARBA00022448"/>
    </source>
</evidence>
<evidence type="ECO:0000256" key="2">
    <source>
        <dbReference type="ARBA" id="ARBA00022741"/>
    </source>
</evidence>
<reference evidence="5 6" key="1">
    <citation type="journal article" date="2019" name="Int. J. Syst. Evol. Microbiol.">
        <title>The Global Catalogue of Microorganisms (GCM) 10K type strain sequencing project: providing services to taxonomists for standard genome sequencing and annotation.</title>
        <authorList>
            <consortium name="The Broad Institute Genomics Platform"/>
            <consortium name="The Broad Institute Genome Sequencing Center for Infectious Disease"/>
            <person name="Wu L."/>
            <person name="Ma J."/>
        </authorList>
    </citation>
    <scope>NUCLEOTIDE SEQUENCE [LARGE SCALE GENOMIC DNA]</scope>
    <source>
        <strain evidence="5 6">JCM 14900</strain>
    </source>
</reference>
<comment type="caution">
    <text evidence="5">The sequence shown here is derived from an EMBL/GenBank/DDBJ whole genome shotgun (WGS) entry which is preliminary data.</text>
</comment>
<gene>
    <name evidence="5" type="ORF">GCM10009775_07360</name>
</gene>
<evidence type="ECO:0000256" key="3">
    <source>
        <dbReference type="ARBA" id="ARBA00022840"/>
    </source>
</evidence>
<protein>
    <submittedName>
        <fullName evidence="5">ABC transporter ATP-binding protein</fullName>
    </submittedName>
</protein>
<dbReference type="Proteomes" id="UP001501343">
    <property type="component" value="Unassembled WGS sequence"/>
</dbReference>
<evidence type="ECO:0000259" key="4">
    <source>
        <dbReference type="PROSITE" id="PS50893"/>
    </source>
</evidence>
<dbReference type="SMART" id="SM00382">
    <property type="entry name" value="AAA"/>
    <property type="match status" value="1"/>
</dbReference>
<dbReference type="GO" id="GO:0005524">
    <property type="term" value="F:ATP binding"/>
    <property type="evidence" value="ECO:0007669"/>
    <property type="project" value="UniProtKB-KW"/>
</dbReference>
<dbReference type="RefSeq" id="WP_248145563.1">
    <property type="nucleotide sequence ID" value="NZ_BAAAOF010000002.1"/>
</dbReference>
<dbReference type="InterPro" id="IPR003593">
    <property type="entry name" value="AAA+_ATPase"/>
</dbReference>
<sequence length="257" mass="27393">MTERQVSVRVSDVVVRFGGIVALRGVTLDIEAGKVTGLIGPNGAGKSTLLNCMNGIYVPNEGTIEFDGEDLAKTATHRIATMGVARTFQHAGLVESLTVFENVQLGAYAGIRPAIIPRKSDFAGRVSNRIARRDRARSLLAEFGLSAHADRRPSQLPQGSLRTVEVARALMSEPTLLLLDEPAAGLTEAESVSLSDALRGVHGEYGVTMVVVEHNMKVIERLCDYVHVLNLGETLFSGTPAEVAKSDAVAEAYLGVA</sequence>
<dbReference type="Pfam" id="PF12399">
    <property type="entry name" value="BCA_ABC_TP_C"/>
    <property type="match status" value="1"/>
</dbReference>
<keyword evidence="2" id="KW-0547">Nucleotide-binding</keyword>
<dbReference type="PANTHER" id="PTHR45772">
    <property type="entry name" value="CONSERVED COMPONENT OF ABC TRANSPORTER FOR NATURAL AMINO ACIDS-RELATED"/>
    <property type="match status" value="1"/>
</dbReference>
<dbReference type="InterPro" id="IPR051120">
    <property type="entry name" value="ABC_AA/LPS_Transport"/>
</dbReference>
<dbReference type="InterPro" id="IPR003439">
    <property type="entry name" value="ABC_transporter-like_ATP-bd"/>
</dbReference>
<dbReference type="SUPFAM" id="SSF52540">
    <property type="entry name" value="P-loop containing nucleoside triphosphate hydrolases"/>
    <property type="match status" value="1"/>
</dbReference>
<dbReference type="EMBL" id="BAAAOF010000002">
    <property type="protein sequence ID" value="GAA1917472.1"/>
    <property type="molecule type" value="Genomic_DNA"/>
</dbReference>
<dbReference type="Pfam" id="PF00005">
    <property type="entry name" value="ABC_tran"/>
    <property type="match status" value="1"/>
</dbReference>
<organism evidence="5 6">
    <name type="scientific">Microbacterium aoyamense</name>
    <dbReference type="NCBI Taxonomy" id="344166"/>
    <lineage>
        <taxon>Bacteria</taxon>
        <taxon>Bacillati</taxon>
        <taxon>Actinomycetota</taxon>
        <taxon>Actinomycetes</taxon>
        <taxon>Micrococcales</taxon>
        <taxon>Microbacteriaceae</taxon>
        <taxon>Microbacterium</taxon>
    </lineage>
</organism>